<dbReference type="PANTHER" id="PTHR31796:SF2">
    <property type="entry name" value="SUZ DOMAIN-CONTAINING PROTEIN 1"/>
    <property type="match status" value="1"/>
</dbReference>
<feature type="region of interest" description="Disordered" evidence="3">
    <location>
        <begin position="139"/>
        <end position="164"/>
    </location>
</feature>
<dbReference type="InterPro" id="IPR039228">
    <property type="entry name" value="SZRD1"/>
</dbReference>
<dbReference type="Pfam" id="PF12901">
    <property type="entry name" value="SUZ-C"/>
    <property type="match status" value="1"/>
</dbReference>
<dbReference type="PROSITE" id="PS51673">
    <property type="entry name" value="SUZ"/>
    <property type="match status" value="1"/>
</dbReference>
<dbReference type="AlphaFoldDB" id="A0AAE0SVT8"/>
<accession>A0AAE0SVT8</accession>
<evidence type="ECO:0000256" key="3">
    <source>
        <dbReference type="SAM" id="MobiDB-lite"/>
    </source>
</evidence>
<evidence type="ECO:0000259" key="5">
    <source>
        <dbReference type="PROSITE" id="PS51938"/>
    </source>
</evidence>
<protein>
    <recommendedName>
        <fullName evidence="2">SUZ RNA-binding domain-containing</fullName>
    </recommendedName>
</protein>
<dbReference type="PANTHER" id="PTHR31796">
    <property type="entry name" value="SUZ DOMAIN-CONTAINING PROTEIN 1"/>
    <property type="match status" value="1"/>
</dbReference>
<evidence type="ECO:0000259" key="4">
    <source>
        <dbReference type="PROSITE" id="PS51673"/>
    </source>
</evidence>
<evidence type="ECO:0000256" key="2">
    <source>
        <dbReference type="ARBA" id="ARBA00044802"/>
    </source>
</evidence>
<sequence length="164" mass="18544">MAEDGGVIDSWEELENNDVLNKKLESMKISCPPKQIAGSEGGQTTYHEESCRTQYQPQVRILKREYNIKPQSTIRGTACSRPVKSLEQREAEYAEARKRILGEDYVADPTPVNDSNTGAFNFEDRPIRLVQQVEELKKTNTNNAVQILREPKGPDGSKGFCQNR</sequence>
<evidence type="ECO:0000313" key="6">
    <source>
        <dbReference type="EMBL" id="KAK3599120.1"/>
    </source>
</evidence>
<dbReference type="Pfam" id="PF12752">
    <property type="entry name" value="SUZ"/>
    <property type="match status" value="1"/>
</dbReference>
<organism evidence="6 7">
    <name type="scientific">Potamilus streckersoni</name>
    <dbReference type="NCBI Taxonomy" id="2493646"/>
    <lineage>
        <taxon>Eukaryota</taxon>
        <taxon>Metazoa</taxon>
        <taxon>Spiralia</taxon>
        <taxon>Lophotrochozoa</taxon>
        <taxon>Mollusca</taxon>
        <taxon>Bivalvia</taxon>
        <taxon>Autobranchia</taxon>
        <taxon>Heteroconchia</taxon>
        <taxon>Palaeoheterodonta</taxon>
        <taxon>Unionida</taxon>
        <taxon>Unionoidea</taxon>
        <taxon>Unionidae</taxon>
        <taxon>Ambleminae</taxon>
        <taxon>Lampsilini</taxon>
        <taxon>Potamilus</taxon>
    </lineage>
</organism>
<dbReference type="InterPro" id="IPR024771">
    <property type="entry name" value="SUZ"/>
</dbReference>
<dbReference type="PROSITE" id="PS51938">
    <property type="entry name" value="SUZ_C"/>
    <property type="match status" value="1"/>
</dbReference>
<feature type="domain" description="SUZ-C" evidence="5">
    <location>
        <begin position="117"/>
        <end position="164"/>
    </location>
</feature>
<gene>
    <name evidence="6" type="ORF">CHS0354_016383</name>
</gene>
<reference evidence="6" key="1">
    <citation type="journal article" date="2021" name="Genome Biol. Evol.">
        <title>A High-Quality Reference Genome for a Parasitic Bivalve with Doubly Uniparental Inheritance (Bivalvia: Unionida).</title>
        <authorList>
            <person name="Smith C.H."/>
        </authorList>
    </citation>
    <scope>NUCLEOTIDE SEQUENCE</scope>
    <source>
        <strain evidence="6">CHS0354</strain>
    </source>
</reference>
<comment type="caution">
    <text evidence="6">The sequence shown here is derived from an EMBL/GenBank/DDBJ whole genome shotgun (WGS) entry which is preliminary data.</text>
</comment>
<keyword evidence="7" id="KW-1185">Reference proteome</keyword>
<reference evidence="6" key="2">
    <citation type="journal article" date="2021" name="Genome Biol. Evol.">
        <title>Developing a high-quality reference genome for a parasitic bivalve with doubly uniparental inheritance (Bivalvia: Unionida).</title>
        <authorList>
            <person name="Smith C.H."/>
        </authorList>
    </citation>
    <scope>NUCLEOTIDE SEQUENCE</scope>
    <source>
        <strain evidence="6">CHS0354</strain>
        <tissue evidence="6">Mantle</tissue>
    </source>
</reference>
<dbReference type="InterPro" id="IPR024642">
    <property type="entry name" value="SUZ-C"/>
</dbReference>
<reference evidence="6" key="3">
    <citation type="submission" date="2023-05" db="EMBL/GenBank/DDBJ databases">
        <authorList>
            <person name="Smith C.H."/>
        </authorList>
    </citation>
    <scope>NUCLEOTIDE SEQUENCE</scope>
    <source>
        <strain evidence="6">CHS0354</strain>
        <tissue evidence="6">Mantle</tissue>
    </source>
</reference>
<dbReference type="EMBL" id="JAEAOA010001012">
    <property type="protein sequence ID" value="KAK3599120.1"/>
    <property type="molecule type" value="Genomic_DNA"/>
</dbReference>
<feature type="domain" description="SUZ" evidence="4">
    <location>
        <begin position="23"/>
        <end position="105"/>
    </location>
</feature>
<name>A0AAE0SVT8_9BIVA</name>
<evidence type="ECO:0000313" key="7">
    <source>
        <dbReference type="Proteomes" id="UP001195483"/>
    </source>
</evidence>
<comment type="similarity">
    <text evidence="1">Belongs to the SZRD1 family.</text>
</comment>
<evidence type="ECO:0000256" key="1">
    <source>
        <dbReference type="ARBA" id="ARBA00007124"/>
    </source>
</evidence>
<dbReference type="Proteomes" id="UP001195483">
    <property type="component" value="Unassembled WGS sequence"/>
</dbReference>
<proteinExistence type="inferred from homology"/>